<protein>
    <submittedName>
        <fullName evidence="1">SpoIIE family protein phosphatase</fullName>
    </submittedName>
</protein>
<keyword evidence="2" id="KW-1185">Reference proteome</keyword>
<evidence type="ECO:0000313" key="2">
    <source>
        <dbReference type="Proteomes" id="UP001631969"/>
    </source>
</evidence>
<sequence>MSMMEHRIFADVGFSSLNKAGEELCGDKVHITRTPDSAVIVLADGLGSGVKANILATLTSKIAGDMLRMGSDIEDVVDTLTQTLPVCKVRGVAYSTFTIFQVFADGRAYLVEYDNPSTFFFRQGKLEELYYLERTVNGKMIKESRFRVTEEDTVVLISDGAVHAGVGQILNLGWQWSHIAEHLGKIVPETASTRAVARQLAEACEALYCGKPGDDTTAVAVRFRMASPVTLLVGPPSNPELDSRIVREWFTRPGKKVVCGGTSATIASRELGEELEVDWSSASDPDIPPAGKLAGVDLVTEGVLTLRKVLEYLQAYKAGGTLDRKSHGASRLARLLLREATEIHFIVGTAINPAHQNPNFPQDLNIKLRIVNDMIRTLRELDKPTSITLY</sequence>
<dbReference type="Proteomes" id="UP001631969">
    <property type="component" value="Unassembled WGS sequence"/>
</dbReference>
<evidence type="ECO:0000313" key="1">
    <source>
        <dbReference type="EMBL" id="MFM9330795.1"/>
    </source>
</evidence>
<name>A0ACC7P250_9BACL</name>
<gene>
    <name evidence="1" type="ORF">ACI1P1_21125</name>
</gene>
<accession>A0ACC7P250</accession>
<proteinExistence type="predicted"/>
<dbReference type="EMBL" id="JBJURJ010000015">
    <property type="protein sequence ID" value="MFM9330795.1"/>
    <property type="molecule type" value="Genomic_DNA"/>
</dbReference>
<organism evidence="1 2">
    <name type="scientific">Paenibacillus mesotrionivorans</name>
    <dbReference type="NCBI Taxonomy" id="3160968"/>
    <lineage>
        <taxon>Bacteria</taxon>
        <taxon>Bacillati</taxon>
        <taxon>Bacillota</taxon>
        <taxon>Bacilli</taxon>
        <taxon>Bacillales</taxon>
        <taxon>Paenibacillaceae</taxon>
        <taxon>Paenibacillus</taxon>
    </lineage>
</organism>
<comment type="caution">
    <text evidence="1">The sequence shown here is derived from an EMBL/GenBank/DDBJ whole genome shotgun (WGS) entry which is preliminary data.</text>
</comment>
<reference evidence="1" key="1">
    <citation type="submission" date="2024-12" db="EMBL/GenBank/DDBJ databases">
        <authorList>
            <person name="Wu N."/>
        </authorList>
    </citation>
    <scope>NUCLEOTIDE SEQUENCE</scope>
    <source>
        <strain evidence="1">P15</strain>
    </source>
</reference>